<dbReference type="RefSeq" id="WP_083242053.1">
    <property type="nucleotide sequence ID" value="NZ_BQIL01000019.1"/>
</dbReference>
<dbReference type="Gene3D" id="1.10.287.1700">
    <property type="match status" value="1"/>
</dbReference>
<dbReference type="AlphaFoldDB" id="A0A7W2JVM6"/>
<proteinExistence type="predicted"/>
<feature type="coiled-coil region" evidence="1">
    <location>
        <begin position="7"/>
        <end position="34"/>
    </location>
</feature>
<dbReference type="Pfam" id="PF07321">
    <property type="entry name" value="YscO"/>
    <property type="match status" value="1"/>
</dbReference>
<dbReference type="Proteomes" id="UP000541770">
    <property type="component" value="Unassembled WGS sequence"/>
</dbReference>
<dbReference type="InterPro" id="IPR009929">
    <property type="entry name" value="T3SS_YscO"/>
</dbReference>
<evidence type="ECO:0000313" key="4">
    <source>
        <dbReference type="Proteomes" id="UP000541770"/>
    </source>
</evidence>
<protein>
    <submittedName>
        <fullName evidence="3">YscO family type III secretion system apparatus protein</fullName>
    </submittedName>
</protein>
<name>A0A7W2JVM6_9PSED</name>
<organism evidence="3 4">
    <name type="scientific">Pseudomonas mosselii</name>
    <dbReference type="NCBI Taxonomy" id="78327"/>
    <lineage>
        <taxon>Bacteria</taxon>
        <taxon>Pseudomonadati</taxon>
        <taxon>Pseudomonadota</taxon>
        <taxon>Gammaproteobacteria</taxon>
        <taxon>Pseudomonadales</taxon>
        <taxon>Pseudomonadaceae</taxon>
        <taxon>Pseudomonas</taxon>
    </lineage>
</organism>
<gene>
    <name evidence="3" type="ORF">H4C75_14700</name>
</gene>
<evidence type="ECO:0000256" key="2">
    <source>
        <dbReference type="SAM" id="MobiDB-lite"/>
    </source>
</evidence>
<dbReference type="EMBL" id="JACGDE010000009">
    <property type="protein sequence ID" value="MBA6066008.1"/>
    <property type="molecule type" value="Genomic_DNA"/>
</dbReference>
<comment type="caution">
    <text evidence="3">The sequence shown here is derived from an EMBL/GenBank/DDBJ whole genome shotgun (WGS) entry which is preliminary data.</text>
</comment>
<reference evidence="3 4" key="1">
    <citation type="submission" date="2020-07" db="EMBL/GenBank/DDBJ databases">
        <title>Diversity of carbapenemase encoding genes among Pseudomonas putida group clinical isolates in a tertiary Brazilian hospital.</title>
        <authorList>
            <person name="Alberto-Lei F."/>
            <person name="Nodari C.S."/>
            <person name="Streling A.P."/>
            <person name="Paulino J.T."/>
            <person name="Bessa-Neto F.O."/>
            <person name="Cayo R."/>
            <person name="Gales A.C."/>
        </authorList>
    </citation>
    <scope>NUCLEOTIDE SEQUENCE [LARGE SCALE GENOMIC DNA]</scope>
    <source>
        <strain evidence="3 4">14802</strain>
    </source>
</reference>
<accession>A0A7W2JVM6</accession>
<keyword evidence="1" id="KW-0175">Coiled coil</keyword>
<feature type="region of interest" description="Disordered" evidence="2">
    <location>
        <begin position="122"/>
        <end position="156"/>
    </location>
</feature>
<evidence type="ECO:0000313" key="3">
    <source>
        <dbReference type="EMBL" id="MBA6066008.1"/>
    </source>
</evidence>
<sequence length="156" mass="18067">MSLTALLSIMQRRLQRAEREAHTQQVRLQAAQADQAQSLEVHLTYRRWALEEEQRLFDAQMGRLTNLHGLEHWRRQVGLLGEREASLRGQVVACEDALMRQHSARQQAQTKLAKARQQLDSFKQLHEQASRQTARRTEHSQELEVEERHGQGGSPC</sequence>
<dbReference type="InterPro" id="IPR053716">
    <property type="entry name" value="Flag_assembly_chemotaxis_eff"/>
</dbReference>
<evidence type="ECO:0000256" key="1">
    <source>
        <dbReference type="SAM" id="Coils"/>
    </source>
</evidence>
<feature type="compositionally biased region" description="Basic and acidic residues" evidence="2">
    <location>
        <begin position="123"/>
        <end position="150"/>
    </location>
</feature>